<proteinExistence type="predicted"/>
<gene>
    <name evidence="1" type="primary">ORF1</name>
</gene>
<name>F1D123_9CAUD</name>
<sequence length="35" mass="4175">MYGYSLECIRDSVLDIIDCEFYKLGWDILFRGVKL</sequence>
<evidence type="ECO:0000313" key="1">
    <source>
        <dbReference type="EMBL" id="ADX87817.1"/>
    </source>
</evidence>
<dbReference type="KEGG" id="vg:10228710"/>
<dbReference type="Proteomes" id="UP000007502">
    <property type="component" value="Segment"/>
</dbReference>
<dbReference type="EMBL" id="HQ641347">
    <property type="protein sequence ID" value="ADX87817.1"/>
    <property type="molecule type" value="Genomic_DNA"/>
</dbReference>
<organism evidence="1 2">
    <name type="scientific">Vibrio phage ICP1</name>
    <dbReference type="NCBI Taxonomy" id="979525"/>
    <lineage>
        <taxon>Viruses</taxon>
        <taxon>Duplodnaviria</taxon>
        <taxon>Heunggongvirae</taxon>
        <taxon>Uroviricota</taxon>
        <taxon>Caudoviricetes</taxon>
        <taxon>Mohonavirus</taxon>
        <taxon>Mohonavirus ICP1</taxon>
    </lineage>
</organism>
<accession>F1D123</accession>
<reference evidence="1 2" key="1">
    <citation type="journal article" date="2011" name="MBio">
        <title>Evidence of a dominant lineage of Vibrio cholerae-specific lytic bacteriophages shed by cholera patients over a 10-year period in Dhaka, Bangladesh.</title>
        <authorList>
            <person name="Seed K.D."/>
            <person name="Bodi K.L."/>
            <person name="Kropinski A.M."/>
            <person name="Ackermann H.W."/>
            <person name="Calderwood S.B."/>
            <person name="Qadri F."/>
            <person name="Camilli A."/>
        </authorList>
    </citation>
    <scope>NUCLEOTIDE SEQUENCE [LARGE SCALE GENOMIC DNA]</scope>
</reference>
<keyword evidence="2" id="KW-1185">Reference proteome</keyword>
<dbReference type="GeneID" id="10228710"/>
<evidence type="ECO:0000313" key="2">
    <source>
        <dbReference type="Proteomes" id="UP000007502"/>
    </source>
</evidence>
<protein>
    <submittedName>
        <fullName evidence="1">Uncharacterized protein ORF1</fullName>
    </submittedName>
</protein>
<dbReference type="RefSeq" id="YP_004250942.1">
    <property type="nucleotide sequence ID" value="NC_015157.1"/>
</dbReference>